<feature type="transmembrane region" description="Helical" evidence="2">
    <location>
        <begin position="180"/>
        <end position="200"/>
    </location>
</feature>
<evidence type="ECO:0000313" key="4">
    <source>
        <dbReference type="Proteomes" id="UP000015106"/>
    </source>
</evidence>
<keyword evidence="2" id="KW-0812">Transmembrane</keyword>
<organism evidence="3 4">
    <name type="scientific">Triticum urartu</name>
    <name type="common">Red wild einkorn</name>
    <name type="synonym">Crithodium urartu</name>
    <dbReference type="NCBI Taxonomy" id="4572"/>
    <lineage>
        <taxon>Eukaryota</taxon>
        <taxon>Viridiplantae</taxon>
        <taxon>Streptophyta</taxon>
        <taxon>Embryophyta</taxon>
        <taxon>Tracheophyta</taxon>
        <taxon>Spermatophyta</taxon>
        <taxon>Magnoliopsida</taxon>
        <taxon>Liliopsida</taxon>
        <taxon>Poales</taxon>
        <taxon>Poaceae</taxon>
        <taxon>BOP clade</taxon>
        <taxon>Pooideae</taxon>
        <taxon>Triticodae</taxon>
        <taxon>Triticeae</taxon>
        <taxon>Triticinae</taxon>
        <taxon>Triticum</taxon>
    </lineage>
</organism>
<accession>A0A8R7UGH3</accession>
<dbReference type="Gramene" id="TuG1812G0500002722.01.T04">
    <property type="protein sequence ID" value="TuG1812G0500002722.01.T04"/>
    <property type="gene ID" value="TuG1812G0500002722.01"/>
</dbReference>
<gene>
    <name evidence="3" type="primary">LOC125509578</name>
</gene>
<dbReference type="Proteomes" id="UP000015106">
    <property type="component" value="Chromosome 5"/>
</dbReference>
<dbReference type="Gramene" id="TuG1812G0500002721.01.T02">
    <property type="protein sequence ID" value="TuG1812G0500002721.01.T02"/>
    <property type="gene ID" value="TuG1812G0500002721.01"/>
</dbReference>
<feature type="transmembrane region" description="Helical" evidence="2">
    <location>
        <begin position="133"/>
        <end position="151"/>
    </location>
</feature>
<dbReference type="EnsemblPlants" id="TuG1812G0500002722.01.T04">
    <property type="protein sequence ID" value="TuG1812G0500002722.01.T04"/>
    <property type="gene ID" value="TuG1812G0500002722.01"/>
</dbReference>
<feature type="region of interest" description="Disordered" evidence="1">
    <location>
        <begin position="16"/>
        <end position="51"/>
    </location>
</feature>
<reference evidence="4" key="1">
    <citation type="journal article" date="2013" name="Nature">
        <title>Draft genome of the wheat A-genome progenitor Triticum urartu.</title>
        <authorList>
            <person name="Ling H.Q."/>
            <person name="Zhao S."/>
            <person name="Liu D."/>
            <person name="Wang J."/>
            <person name="Sun H."/>
            <person name="Zhang C."/>
            <person name="Fan H."/>
            <person name="Li D."/>
            <person name="Dong L."/>
            <person name="Tao Y."/>
            <person name="Gao C."/>
            <person name="Wu H."/>
            <person name="Li Y."/>
            <person name="Cui Y."/>
            <person name="Guo X."/>
            <person name="Zheng S."/>
            <person name="Wang B."/>
            <person name="Yu K."/>
            <person name="Liang Q."/>
            <person name="Yang W."/>
            <person name="Lou X."/>
            <person name="Chen J."/>
            <person name="Feng M."/>
            <person name="Jian J."/>
            <person name="Zhang X."/>
            <person name="Luo G."/>
            <person name="Jiang Y."/>
            <person name="Liu J."/>
            <person name="Wang Z."/>
            <person name="Sha Y."/>
            <person name="Zhang B."/>
            <person name="Wu H."/>
            <person name="Tang D."/>
            <person name="Shen Q."/>
            <person name="Xue P."/>
            <person name="Zou S."/>
            <person name="Wang X."/>
            <person name="Liu X."/>
            <person name="Wang F."/>
            <person name="Yang Y."/>
            <person name="An X."/>
            <person name="Dong Z."/>
            <person name="Zhang K."/>
            <person name="Zhang X."/>
            <person name="Luo M.C."/>
            <person name="Dvorak J."/>
            <person name="Tong Y."/>
            <person name="Wang J."/>
            <person name="Yang H."/>
            <person name="Li Z."/>
            <person name="Wang D."/>
            <person name="Zhang A."/>
            <person name="Wang J."/>
        </authorList>
    </citation>
    <scope>NUCLEOTIDE SEQUENCE</scope>
    <source>
        <strain evidence="4">cv. G1812</strain>
    </source>
</reference>
<reference evidence="3" key="2">
    <citation type="submission" date="2018-03" db="EMBL/GenBank/DDBJ databases">
        <title>The Triticum urartu genome reveals the dynamic nature of wheat genome evolution.</title>
        <authorList>
            <person name="Ling H."/>
            <person name="Ma B."/>
            <person name="Shi X."/>
            <person name="Liu H."/>
            <person name="Dong L."/>
            <person name="Sun H."/>
            <person name="Cao Y."/>
            <person name="Gao Q."/>
            <person name="Zheng S."/>
            <person name="Li Y."/>
            <person name="Yu Y."/>
            <person name="Du H."/>
            <person name="Qi M."/>
            <person name="Li Y."/>
            <person name="Yu H."/>
            <person name="Cui Y."/>
            <person name="Wang N."/>
            <person name="Chen C."/>
            <person name="Wu H."/>
            <person name="Zhao Y."/>
            <person name="Zhang J."/>
            <person name="Li Y."/>
            <person name="Zhou W."/>
            <person name="Zhang B."/>
            <person name="Hu W."/>
            <person name="Eijk M."/>
            <person name="Tang J."/>
            <person name="Witsenboer H."/>
            <person name="Zhao S."/>
            <person name="Li Z."/>
            <person name="Zhang A."/>
            <person name="Wang D."/>
            <person name="Liang C."/>
        </authorList>
    </citation>
    <scope>NUCLEOTIDE SEQUENCE [LARGE SCALE GENOMIC DNA]</scope>
    <source>
        <strain evidence="3">cv. G1812</strain>
    </source>
</reference>
<proteinExistence type="predicted"/>
<keyword evidence="2" id="KW-1133">Transmembrane helix</keyword>
<sequence length="222" mass="25007">MSCCDRRTEVEGGLFNNKQMDWTSDNDDSDKFEWESDGEAEPSSAPAFRNLDAAGPSTLDSNGWANEEAPPTSLVEGYVLMGFPKEMVLKGIKEIGNTEINQFHFIVFLCLCPPVLTRFLLSGHSDANALLELLLTYKVFVHMILLLSLSYDAFAARWQELYVTIGYVNCRHWVMTLQRVIALLLVASPRVLKMMMILILKTGMETMMLMGESPTLIVLVMR</sequence>
<feature type="transmembrane region" description="Helical" evidence="2">
    <location>
        <begin position="103"/>
        <end position="121"/>
    </location>
</feature>
<evidence type="ECO:0000313" key="3">
    <source>
        <dbReference type="EnsemblPlants" id="TuG1812G0500002722.01.T04"/>
    </source>
</evidence>
<keyword evidence="2" id="KW-0472">Membrane</keyword>
<keyword evidence="4" id="KW-1185">Reference proteome</keyword>
<reference evidence="3" key="3">
    <citation type="submission" date="2022-06" db="UniProtKB">
        <authorList>
            <consortium name="EnsemblPlants"/>
        </authorList>
    </citation>
    <scope>IDENTIFICATION</scope>
</reference>
<dbReference type="AlphaFoldDB" id="A0A8R7UGH3"/>
<evidence type="ECO:0000256" key="1">
    <source>
        <dbReference type="SAM" id="MobiDB-lite"/>
    </source>
</evidence>
<name>A0A8R7UGH3_TRIUA</name>
<evidence type="ECO:0000256" key="2">
    <source>
        <dbReference type="SAM" id="Phobius"/>
    </source>
</evidence>
<dbReference type="EnsemblPlants" id="TuG1812G0500002721.01.T02">
    <property type="protein sequence ID" value="TuG1812G0500002721.01.T02"/>
    <property type="gene ID" value="TuG1812G0500002721.01"/>
</dbReference>
<protein>
    <submittedName>
        <fullName evidence="3">Uncharacterized protein</fullName>
    </submittedName>
</protein>